<dbReference type="Pfam" id="PF16511">
    <property type="entry name" value="FERM_f0"/>
    <property type="match status" value="1"/>
</dbReference>
<name>A0A0L0DTV5_THETB</name>
<dbReference type="InterPro" id="IPR035963">
    <property type="entry name" value="FERM_2"/>
</dbReference>
<dbReference type="PANTHER" id="PTHR19981:SF1">
    <property type="entry name" value="RHEA, ISOFORM B"/>
    <property type="match status" value="1"/>
</dbReference>
<dbReference type="InterPro" id="IPR002404">
    <property type="entry name" value="IRS_PTB"/>
</dbReference>
<dbReference type="GO" id="GO:0005886">
    <property type="term" value="C:plasma membrane"/>
    <property type="evidence" value="ECO:0007669"/>
    <property type="project" value="TreeGrafter"/>
</dbReference>
<gene>
    <name evidence="7" type="ORF">AMSG_01954</name>
</gene>
<dbReference type="EMBL" id="GL349439">
    <property type="protein sequence ID" value="KNC55685.1"/>
    <property type="molecule type" value="Genomic_DNA"/>
</dbReference>
<dbReference type="SUPFAM" id="SSF109885">
    <property type="entry name" value="I/LWEQ domain"/>
    <property type="match status" value="1"/>
</dbReference>
<evidence type="ECO:0000256" key="2">
    <source>
        <dbReference type="ARBA" id="ARBA00022490"/>
    </source>
</evidence>
<comment type="subcellular location">
    <subcellularLocation>
        <location evidence="1">Cytoplasm</location>
    </subcellularLocation>
</comment>
<dbReference type="InterPro" id="IPR011993">
    <property type="entry name" value="PH-like_dom_sf"/>
</dbReference>
<dbReference type="CDD" id="cd10569">
    <property type="entry name" value="FERM_C_Talin"/>
    <property type="match status" value="1"/>
</dbReference>
<dbReference type="Gene3D" id="1.20.80.10">
    <property type="match status" value="1"/>
</dbReference>
<dbReference type="Gene3D" id="2.30.29.30">
    <property type="entry name" value="Pleckstrin-homology domain (PH domain)/Phosphotyrosine-binding domain (PTB)"/>
    <property type="match status" value="1"/>
</dbReference>
<dbReference type="Pfam" id="PF01608">
    <property type="entry name" value="I_LWEQ"/>
    <property type="match status" value="1"/>
</dbReference>
<evidence type="ECO:0000259" key="5">
    <source>
        <dbReference type="PROSITE" id="PS50057"/>
    </source>
</evidence>
<evidence type="ECO:0000259" key="6">
    <source>
        <dbReference type="PROSITE" id="PS50945"/>
    </source>
</evidence>
<evidence type="ECO:0000313" key="8">
    <source>
        <dbReference type="Proteomes" id="UP000054408"/>
    </source>
</evidence>
<evidence type="ECO:0000256" key="3">
    <source>
        <dbReference type="SAM" id="Coils"/>
    </source>
</evidence>
<reference evidence="7 8" key="1">
    <citation type="submission" date="2010-05" db="EMBL/GenBank/DDBJ databases">
        <title>The Genome Sequence of Thecamonas trahens ATCC 50062.</title>
        <authorList>
            <consortium name="The Broad Institute Genome Sequencing Platform"/>
            <person name="Russ C."/>
            <person name="Cuomo C."/>
            <person name="Shea T."/>
            <person name="Young S.K."/>
            <person name="Zeng Q."/>
            <person name="Koehrsen M."/>
            <person name="Haas B."/>
            <person name="Borodovsky M."/>
            <person name="Guigo R."/>
            <person name="Alvarado L."/>
            <person name="Berlin A."/>
            <person name="Bochicchio J."/>
            <person name="Borenstein D."/>
            <person name="Chapman S."/>
            <person name="Chen Z."/>
            <person name="Freedman E."/>
            <person name="Gellesch M."/>
            <person name="Goldberg J."/>
            <person name="Griggs A."/>
            <person name="Gujja S."/>
            <person name="Heilman E."/>
            <person name="Heiman D."/>
            <person name="Hepburn T."/>
            <person name="Howarth C."/>
            <person name="Jen D."/>
            <person name="Larson L."/>
            <person name="Mehta T."/>
            <person name="Park D."/>
            <person name="Pearson M."/>
            <person name="Roberts A."/>
            <person name="Saif S."/>
            <person name="Shenoy N."/>
            <person name="Sisk P."/>
            <person name="Stolte C."/>
            <person name="Sykes S."/>
            <person name="Thomson T."/>
            <person name="Walk T."/>
            <person name="White J."/>
            <person name="Yandava C."/>
            <person name="Burger G."/>
            <person name="Gray M.W."/>
            <person name="Holland P.W.H."/>
            <person name="King N."/>
            <person name="Lang F.B.F."/>
            <person name="Roger A.J."/>
            <person name="Ruiz-Trillo I."/>
            <person name="Lander E."/>
            <person name="Nusbaum C."/>
        </authorList>
    </citation>
    <scope>NUCLEOTIDE SEQUENCE [LARGE SCALE GENOMIC DNA]</scope>
    <source>
        <strain evidence="7 8">ATCC 50062</strain>
    </source>
</reference>
<dbReference type="GO" id="GO:0005737">
    <property type="term" value="C:cytoplasm"/>
    <property type="evidence" value="ECO:0007669"/>
    <property type="project" value="UniProtKB-SubCell"/>
</dbReference>
<organism evidence="7 8">
    <name type="scientific">Thecamonas trahens ATCC 50062</name>
    <dbReference type="NCBI Taxonomy" id="461836"/>
    <lineage>
        <taxon>Eukaryota</taxon>
        <taxon>Apusozoa</taxon>
        <taxon>Apusomonadida</taxon>
        <taxon>Apusomonadidae</taxon>
        <taxon>Thecamonas</taxon>
    </lineage>
</organism>
<feature type="compositionally biased region" description="Low complexity" evidence="4">
    <location>
        <begin position="486"/>
        <end position="498"/>
    </location>
</feature>
<dbReference type="Proteomes" id="UP000054408">
    <property type="component" value="Unassembled WGS sequence"/>
</dbReference>
<dbReference type="InterPro" id="IPR019747">
    <property type="entry name" value="FERM_CS"/>
</dbReference>
<dbReference type="PROSITE" id="PS50945">
    <property type="entry name" value="I_LWEQ"/>
    <property type="match status" value="1"/>
</dbReference>
<dbReference type="InterPro" id="IPR000299">
    <property type="entry name" value="FERM_domain"/>
</dbReference>
<accession>A0A0L0DTV5</accession>
<evidence type="ECO:0000256" key="1">
    <source>
        <dbReference type="ARBA" id="ARBA00004496"/>
    </source>
</evidence>
<feature type="coiled-coil region" evidence="3">
    <location>
        <begin position="838"/>
        <end position="872"/>
    </location>
</feature>
<dbReference type="InterPro" id="IPR014352">
    <property type="entry name" value="FERM/acyl-CoA-bd_prot_sf"/>
</dbReference>
<dbReference type="SMART" id="SM00307">
    <property type="entry name" value="ILWEQ"/>
    <property type="match status" value="1"/>
</dbReference>
<dbReference type="InterPro" id="IPR035964">
    <property type="entry name" value="I/LWEQ_dom_sf"/>
</dbReference>
<dbReference type="InterPro" id="IPR002558">
    <property type="entry name" value="ILWEQ_dom"/>
</dbReference>
<dbReference type="InterPro" id="IPR019749">
    <property type="entry name" value="Band_41_domain"/>
</dbReference>
<dbReference type="GO" id="GO:0098609">
    <property type="term" value="P:cell-cell adhesion"/>
    <property type="evidence" value="ECO:0007669"/>
    <property type="project" value="TreeGrafter"/>
</dbReference>
<dbReference type="SUPFAM" id="SSF50729">
    <property type="entry name" value="PH domain-like"/>
    <property type="match status" value="1"/>
</dbReference>
<feature type="region of interest" description="Disordered" evidence="4">
    <location>
        <begin position="460"/>
        <end position="503"/>
    </location>
</feature>
<dbReference type="Gene3D" id="3.10.20.90">
    <property type="entry name" value="Phosphatidylinositol 3-kinase Catalytic Subunit, Chain A, domain 1"/>
    <property type="match status" value="2"/>
</dbReference>
<proteinExistence type="predicted"/>
<dbReference type="InterPro" id="IPR019748">
    <property type="entry name" value="FERM_central"/>
</dbReference>
<dbReference type="Gene3D" id="1.20.1420.10">
    <property type="entry name" value="Talin, central domain"/>
    <property type="match status" value="4"/>
</dbReference>
<dbReference type="GeneID" id="25561669"/>
<evidence type="ECO:0000256" key="4">
    <source>
        <dbReference type="SAM" id="MobiDB-lite"/>
    </source>
</evidence>
<dbReference type="STRING" id="461836.A0A0L0DTV5"/>
<dbReference type="PROSITE" id="PS50057">
    <property type="entry name" value="FERM_3"/>
    <property type="match status" value="1"/>
</dbReference>
<dbReference type="PROSITE" id="PS00661">
    <property type="entry name" value="FERM_2"/>
    <property type="match status" value="1"/>
</dbReference>
<dbReference type="Gene3D" id="1.20.1410.10">
    <property type="entry name" value="I/LWEQ domain"/>
    <property type="match status" value="1"/>
</dbReference>
<dbReference type="RefSeq" id="XP_013761452.1">
    <property type="nucleotide sequence ID" value="XM_013905998.1"/>
</dbReference>
<dbReference type="eggNOG" id="KOG4261">
    <property type="taxonomic scope" value="Eukaryota"/>
</dbReference>
<dbReference type="OrthoDB" id="10262320at2759"/>
<dbReference type="CDD" id="cd17090">
    <property type="entry name" value="FERM_F1_TLN"/>
    <property type="match status" value="1"/>
</dbReference>
<dbReference type="Pfam" id="PF02174">
    <property type="entry name" value="IRS"/>
    <property type="match status" value="1"/>
</dbReference>
<dbReference type="GO" id="GO:0003779">
    <property type="term" value="F:actin binding"/>
    <property type="evidence" value="ECO:0007669"/>
    <property type="project" value="InterPro"/>
</dbReference>
<feature type="domain" description="I/LWEQ" evidence="6">
    <location>
        <begin position="2283"/>
        <end position="2527"/>
    </location>
</feature>
<dbReference type="GO" id="GO:0030036">
    <property type="term" value="P:actin cytoskeleton organization"/>
    <property type="evidence" value="ECO:0007669"/>
    <property type="project" value="TreeGrafter"/>
</dbReference>
<dbReference type="CDD" id="cd14473">
    <property type="entry name" value="FERM_B-lobe"/>
    <property type="match status" value="1"/>
</dbReference>
<keyword evidence="3" id="KW-0175">Coiled coil</keyword>
<keyword evidence="2" id="KW-0963">Cytoplasm</keyword>
<dbReference type="PANTHER" id="PTHR19981">
    <property type="entry name" value="TALIN"/>
    <property type="match status" value="1"/>
</dbReference>
<feature type="domain" description="FERM" evidence="5">
    <location>
        <begin position="120"/>
        <end position="434"/>
    </location>
</feature>
<sequence>MSSGIAGGLGMGINEAIFDYHETTDNGQELTVRITMQDRDPSTRAINERTKSIKFMSSAYGVDCVAKIAETFNMEARPDYGLYFLNKFDLTKCYWLDLTKTLRYYDVHNLDELVYKQVKQPLRILLMDGSRKVIMCDVSQPVASLVEVICAKQNISNPEEFSLMVAEDELTDEQRAAREKDLKRRRKRGEPVSDDEWLKADMTLNAQGVTADTTLLLKKKFFFYDASIDTSDPQTLSLLFEQLRDDVTSGALPVQFDEAILFAALMAQVVLGAHDPDRHRKGKIDVRPFVPIEFKKTKKLAEKVFQAHAKLGSMSVTDAKFRFIQLARSLDTFGITVFTVQEAIRNKKGKLTKKFQPILLGISKSHLFRLDAITKQPLEEAFALTQLRRWSPSKTSITLDYGDHKDEYYTVLTEEGQKISALIAGYIDIIMNQRRDRAKEQEADELRAIEEEVIAPSRAAGVARTTSARRTMTTSSVSRPGLSRRPAPGAAGSTTTGGQSLNKRSLDRELQSISALLAGAPVILADDLPDDLADLADDDDAKLTSLQDARDMLADILGDLALSGNDMIAAKGSSHDAVLTSAQRMQMLADELVTAAGTTAALLGAPEEMSDALANMQMRLAGVVAAAANDDDPEALADASRGLGAAIDSMLAAAAIPDASLLCMDDLLAAAGDLSSALGGMVGLNVSDKVDDPEAKAKLAAAEANVKALSDAMTNSVSMAGARVLDDKVQAALDVQQTQLQASIVDMLTLADVSGIDLADMDSLKAAAESLNDALLKLSESVADADEHIDRTADIAAASVALDTTIVGVVNAESRSQALAGAKTVSAEAAALGELAALEATSEVNPELKDELNQLSQNLASALEAFAAATANASTDKSEAATEALKDAALGVGDAARALRAAREQKRALTDLAKATKASVVANNTLLDELDAAGESSSPAMLKKTAGLQTKVQAPNEAAGKAAQLYLADPTSRSAQKELLESSKALLHPVSRLVVSAKSSSSGYVDPTDQEAVANSASKAGEKTALLKSAFGEAQGVCWDLDVEAALDRIQGVQGDLATAAASAADGSLPEKEFFENESAALAEMSFAMEALSSAAAVLVAAMTNLNPQDVGAAAGNAASNAAILASAVVTAQKCKEDAAARSNPVALERASDVAGAMADLLTAAEARHKSSSDSTAADAETAAAVAAFKDALAAMMATIPGVGACIRAEDAVASAGAAFDLASLPPLAGPLTDAMTDDLLAAARALSDALALLNHGAKSGSNSELERGADDLTVAFDALKTAAGTLAAALPTDGARVPLVTAVKAVAEAAAASARDARSLAHDADDEEAAGAAAASADASAAAVAELLAVAESASDGAATEFDAIIDALLATVEAKLKTESGATPSGASYPAALESLATSKATIADAVKALMETTKIASAPGQDALMAVAEPLPGALASLAAAIVDAAAALSSEGGESGASSSGSSSTTSGGLEPATAASIEKKGTAITGGVKALSKAAAGKPKAALKGAAALIKLANTLAVVAKDADESLVSHSKTLKAASSKLSKAAAKAAKSLSSGGEVDVAPVVAAASLLGAATRAVLKAANKVGSGSDGAGASSASGSGNALSPEGAALVKSARVTAEQLVAHVSAVKAWANKPKSAPAKSLVKSSGRKTGAALTKLEKKAQSAAPGQAELAAAGSAVDAAIESLEECSMAASVGDLTTSSKLTFATAKKRISDAIEALAEASGSLSGESEAMAAGANSVGAGATQLAKLVAAAAAAVTDEPDDCSAILAAGVAFTSELRAAIDAAGTGGDASAGVEAAGAALVDALATAGANAEGTSASGSSGADAVAHARDAILAAAEPAKDRGMTYKDYQSDIKSQGKKLGKEVPKRIMVAVDEVATLYAPLMASVAAAATSSSAPDELRAAGRALCDASIKLFEEAAELKSSPKDKALQAKVAKSASSKVAKTIAALLAAAKAEASAEKDAEEAAIAIEEALGELDTMSFMVTSGSLAAAEGTTYADHEAAVAKAGTKVGKALLKVEAASAGGDTGEATKGLAESVSKLLASLEAGVPALADLSAQQALLDAAKALTEALAAFATSSLELASDPQSTEAAAAAAEAKAASTKELKRFLKVNAKVEELATSGKRQVTTAIELAKQAVESLDADHKAGDKDDGTLEELEAAAAGVSGAVTKFVVTARKGQKPAGEAASALVRALVGFVMAGKAIGPGVENEIRAPFVAAMKELGADVIKALKVVKAAGGTTKKSATAHKALRKEGAKVAEDVAEVLATGLVVSNPELAGEGSADAMAAKELKSTAKDIENSGLKKLNRLRPVRGEDGLMSFEEQLVEGCKTIMVAAAGLIKAAAMCQKEVMAHQAAGEGGEGSMWHTDTDFSTGLISAAQRVNAECKLLVTTAETTVKDKPENPALRIKAAVKGITASTAHLVVAAQVKAGDSKPQKLLKKAGGDVKRTAEALDSIATLSSAAAAAAAGGDDDDELDDEGQVAANKADMEARLRVLAAQQELEKARQAVLKRNKRKYKK</sequence>
<feature type="compositionally biased region" description="Low complexity" evidence="4">
    <location>
        <begin position="462"/>
        <end position="479"/>
    </location>
</feature>
<feature type="region of interest" description="Disordered" evidence="4">
    <location>
        <begin position="1456"/>
        <end position="1477"/>
    </location>
</feature>
<dbReference type="SUPFAM" id="SSF47031">
    <property type="entry name" value="Second domain of FERM"/>
    <property type="match status" value="1"/>
</dbReference>
<dbReference type="Pfam" id="PF00373">
    <property type="entry name" value="FERM_M"/>
    <property type="match status" value="1"/>
</dbReference>
<feature type="compositionally biased region" description="Low complexity" evidence="4">
    <location>
        <begin position="1456"/>
        <end position="1474"/>
    </location>
</feature>
<dbReference type="Gene3D" id="1.20.120.230">
    <property type="entry name" value="Alpha-catenin/vinculin-like"/>
    <property type="match status" value="1"/>
</dbReference>
<keyword evidence="8" id="KW-1185">Reference proteome</keyword>
<protein>
    <recommendedName>
        <fullName evidence="9">FERM domain-containing protein</fullName>
    </recommendedName>
</protein>
<evidence type="ECO:0008006" key="9">
    <source>
        <dbReference type="Google" id="ProtNLM"/>
    </source>
</evidence>
<evidence type="ECO:0000313" key="7">
    <source>
        <dbReference type="EMBL" id="KNC55685.1"/>
    </source>
</evidence>
<dbReference type="InterPro" id="IPR032425">
    <property type="entry name" value="FERM_f0"/>
</dbReference>
<dbReference type="SMART" id="SM00295">
    <property type="entry name" value="B41"/>
    <property type="match status" value="1"/>
</dbReference>